<reference evidence="2" key="1">
    <citation type="submission" date="2021-07" db="EMBL/GenBank/DDBJ databases">
        <authorList>
            <person name="Durling M."/>
        </authorList>
    </citation>
    <scope>NUCLEOTIDE SEQUENCE</scope>
</reference>
<dbReference type="Proteomes" id="UP000701801">
    <property type="component" value="Unassembled WGS sequence"/>
</dbReference>
<dbReference type="InterPro" id="IPR038883">
    <property type="entry name" value="AN11006-like"/>
</dbReference>
<protein>
    <recommendedName>
        <fullName evidence="4">F-box domain-containing protein</fullName>
    </recommendedName>
</protein>
<evidence type="ECO:0000256" key="1">
    <source>
        <dbReference type="SAM" id="MobiDB-lite"/>
    </source>
</evidence>
<dbReference type="AlphaFoldDB" id="A0A9N9Q492"/>
<dbReference type="EMBL" id="CAJVRM010000058">
    <property type="protein sequence ID" value="CAG8972976.1"/>
    <property type="molecule type" value="Genomic_DNA"/>
</dbReference>
<name>A0A9N9Q492_9HELO</name>
<organism evidence="2 3">
    <name type="scientific">Hymenoscyphus albidus</name>
    <dbReference type="NCBI Taxonomy" id="595503"/>
    <lineage>
        <taxon>Eukaryota</taxon>
        <taxon>Fungi</taxon>
        <taxon>Dikarya</taxon>
        <taxon>Ascomycota</taxon>
        <taxon>Pezizomycotina</taxon>
        <taxon>Leotiomycetes</taxon>
        <taxon>Helotiales</taxon>
        <taxon>Helotiaceae</taxon>
        <taxon>Hymenoscyphus</taxon>
    </lineage>
</organism>
<feature type="region of interest" description="Disordered" evidence="1">
    <location>
        <begin position="185"/>
        <end position="230"/>
    </location>
</feature>
<comment type="caution">
    <text evidence="2">The sequence shown here is derived from an EMBL/GenBank/DDBJ whole genome shotgun (WGS) entry which is preliminary data.</text>
</comment>
<dbReference type="PANTHER" id="PTHR42085">
    <property type="entry name" value="F-BOX DOMAIN-CONTAINING PROTEIN"/>
    <property type="match status" value="1"/>
</dbReference>
<sequence length="424" mass="49354">MTETNPFRFLDLSPEIREKIYLLICHNPHDAISLDRNSSKTYLLDKSGPTMLPDFYPHDLLLVNTQIYHEIRPLFFNYNTFSLRLVGRELAGFYDPEFFLNRLQIRSMKVVIHRWYHVRQLFPLLEDMILKGKLRELEVWVREGAVRMLSAVAKVGDDGKGREMWDFECLMRILRDPDLRKSSLRGIGEPEKDYSHSGEPFYSHARPRPPESSSSPLLPAASSSTRKIISQRGSRTKMFVQKPFRFLDLPPEIRRIVYISFINSAPEFKRIDPTDLSIIPTFFKAFLLTCAQTYHELREILFHTQSVLFVVPSSIENYGLPHEYYFGPGCLQTRLQIQSLRVHIMQQKSKKHRRPGAKSQRALCPVVEEMLLHGDLHQLEILCDHPAVGAEAVQSWRAVWRACEKPKVVNGVLRYVKVNLHHHP</sequence>
<evidence type="ECO:0000313" key="3">
    <source>
        <dbReference type="Proteomes" id="UP000701801"/>
    </source>
</evidence>
<feature type="compositionally biased region" description="Low complexity" evidence="1">
    <location>
        <begin position="211"/>
        <end position="224"/>
    </location>
</feature>
<accession>A0A9N9Q492</accession>
<evidence type="ECO:0008006" key="4">
    <source>
        <dbReference type="Google" id="ProtNLM"/>
    </source>
</evidence>
<dbReference type="OrthoDB" id="5229512at2759"/>
<evidence type="ECO:0000313" key="2">
    <source>
        <dbReference type="EMBL" id="CAG8972976.1"/>
    </source>
</evidence>
<gene>
    <name evidence="2" type="ORF">HYALB_00008336</name>
</gene>
<proteinExistence type="predicted"/>
<dbReference type="PANTHER" id="PTHR42085:SF2">
    <property type="entry name" value="F-BOX DOMAIN-CONTAINING PROTEIN"/>
    <property type="match status" value="1"/>
</dbReference>
<keyword evidence="3" id="KW-1185">Reference proteome</keyword>